<evidence type="ECO:0000313" key="3">
    <source>
        <dbReference type="EMBL" id="MFC5270971.1"/>
    </source>
</evidence>
<dbReference type="RefSeq" id="WP_378017339.1">
    <property type="nucleotide sequence ID" value="NZ_JBHSKT010000005.1"/>
</dbReference>
<dbReference type="Proteomes" id="UP001596161">
    <property type="component" value="Unassembled WGS sequence"/>
</dbReference>
<gene>
    <name evidence="3" type="ORF">ACFPIB_10140</name>
</gene>
<feature type="signal peptide" evidence="1">
    <location>
        <begin position="1"/>
        <end position="22"/>
    </location>
</feature>
<evidence type="ECO:0000313" key="4">
    <source>
        <dbReference type="Proteomes" id="UP001596161"/>
    </source>
</evidence>
<keyword evidence="1" id="KW-0732">Signal</keyword>
<organism evidence="3 4">
    <name type="scientific">Adhaeribacter terreus</name>
    <dbReference type="NCBI Taxonomy" id="529703"/>
    <lineage>
        <taxon>Bacteria</taxon>
        <taxon>Pseudomonadati</taxon>
        <taxon>Bacteroidota</taxon>
        <taxon>Cytophagia</taxon>
        <taxon>Cytophagales</taxon>
        <taxon>Hymenobacteraceae</taxon>
        <taxon>Adhaeribacter</taxon>
    </lineage>
</organism>
<evidence type="ECO:0000259" key="2">
    <source>
        <dbReference type="Pfam" id="PF18962"/>
    </source>
</evidence>
<dbReference type="Pfam" id="PF18962">
    <property type="entry name" value="Por_Secre_tail"/>
    <property type="match status" value="1"/>
</dbReference>
<keyword evidence="4" id="KW-1185">Reference proteome</keyword>
<evidence type="ECO:0000256" key="1">
    <source>
        <dbReference type="SAM" id="SignalP"/>
    </source>
</evidence>
<dbReference type="EMBL" id="JBHSKT010000005">
    <property type="protein sequence ID" value="MFC5270971.1"/>
    <property type="molecule type" value="Genomic_DNA"/>
</dbReference>
<proteinExistence type="predicted"/>
<dbReference type="InterPro" id="IPR026444">
    <property type="entry name" value="Secre_tail"/>
</dbReference>
<dbReference type="NCBIfam" id="TIGR04183">
    <property type="entry name" value="Por_Secre_tail"/>
    <property type="match status" value="1"/>
</dbReference>
<reference evidence="4" key="1">
    <citation type="journal article" date="2019" name="Int. J. Syst. Evol. Microbiol.">
        <title>The Global Catalogue of Microorganisms (GCM) 10K type strain sequencing project: providing services to taxonomists for standard genome sequencing and annotation.</title>
        <authorList>
            <consortium name="The Broad Institute Genomics Platform"/>
            <consortium name="The Broad Institute Genome Sequencing Center for Infectious Disease"/>
            <person name="Wu L."/>
            <person name="Ma J."/>
        </authorList>
    </citation>
    <scope>NUCLEOTIDE SEQUENCE [LARGE SCALE GENOMIC DNA]</scope>
    <source>
        <strain evidence="4">KACC 12602</strain>
    </source>
</reference>
<feature type="domain" description="Secretion system C-terminal sorting" evidence="2">
    <location>
        <begin position="333"/>
        <end position="404"/>
    </location>
</feature>
<protein>
    <submittedName>
        <fullName evidence="3">T9SS type A sorting domain-containing protein</fullName>
    </submittedName>
</protein>
<accession>A0ABW0EBK0</accession>
<feature type="chain" id="PRO_5046124607" evidence="1">
    <location>
        <begin position="23"/>
        <end position="405"/>
    </location>
</feature>
<sequence length="405" mass="43216">MKKFTLLCFSVVSVLLVFPVYAQTVVTETDITRQAENTPPTNNWVGYTRNAGTLVFVQGPGVPPLGCGSLQFTTPAGTDKAFLYNYDHIGTELSDISGLAYSTYRTAGSAAQVASINIEIDYNGADPGGYAVLVFEPVYNTGQGTVTNNIWQTWDAYDGGNAIWWSSRAINGVCASSCFVTWNYILANNPETVILGGFGVNQGSGNPGLVSAVDALTITENGNTTTYDFEATPAVTYYADADGDGYGDPDNAITSCSATPPTGYVTNNYDCDDTGAKNKVIVCHNGKALCISENALQAHINHGDQAGPCSNSTRTNLALINSTSLENSKSLAYPNPSHGEVNLQLSQQSSKAEIIIMRSNGVIVARQNTIGRKPESFDLRRNGPGVYFIKVITDNGVENMKVVIQ</sequence>
<name>A0ABW0EBK0_9BACT</name>
<comment type="caution">
    <text evidence="3">The sequence shown here is derived from an EMBL/GenBank/DDBJ whole genome shotgun (WGS) entry which is preliminary data.</text>
</comment>